<keyword evidence="10" id="KW-1185">Reference proteome</keyword>
<dbReference type="PANTHER" id="PTHR14401:SF6">
    <property type="entry name" value="CENTROMERE PROTEIN K"/>
    <property type="match status" value="1"/>
</dbReference>
<dbReference type="GO" id="GO:0000070">
    <property type="term" value="P:mitotic sister chromatid segregation"/>
    <property type="evidence" value="ECO:0007669"/>
    <property type="project" value="TreeGrafter"/>
</dbReference>
<keyword evidence="4" id="KW-0158">Chromosome</keyword>
<dbReference type="PANTHER" id="PTHR14401">
    <property type="entry name" value="CENTROMERE PROTEIN K"/>
    <property type="match status" value="1"/>
</dbReference>
<reference evidence="10" key="1">
    <citation type="journal article" date="2013" name="BMC Genomics">
        <title>Genome and transcriptome sequencing of the halophilic fungus Wallemia ichthyophaga: haloadaptations present and absent.</title>
        <authorList>
            <person name="Zajc J."/>
            <person name="Liu Y."/>
            <person name="Dai W."/>
            <person name="Yang Z."/>
            <person name="Hu J."/>
            <person name="Gostincar C."/>
            <person name="Gunde-Cimerman N."/>
        </authorList>
    </citation>
    <scope>NUCLEOTIDE SEQUENCE [LARGE SCALE GENOMIC DNA]</scope>
    <source>
        <strain evidence="10">EXF-994 / CBS 113033</strain>
    </source>
</reference>
<evidence type="ECO:0000313" key="9">
    <source>
        <dbReference type="EMBL" id="EOQ99188.1"/>
    </source>
</evidence>
<dbReference type="GO" id="GO:0000981">
    <property type="term" value="F:DNA-binding transcription factor activity, RNA polymerase II-specific"/>
    <property type="evidence" value="ECO:0007669"/>
    <property type="project" value="InterPro"/>
</dbReference>
<dbReference type="Gene3D" id="4.10.240.10">
    <property type="entry name" value="Zn(2)-C6 fungal-type DNA-binding domain"/>
    <property type="match status" value="1"/>
</dbReference>
<evidence type="ECO:0000313" key="10">
    <source>
        <dbReference type="Proteomes" id="UP000014064"/>
    </source>
</evidence>
<evidence type="ECO:0000256" key="4">
    <source>
        <dbReference type="ARBA" id="ARBA00022454"/>
    </source>
</evidence>
<evidence type="ECO:0000259" key="8">
    <source>
        <dbReference type="PROSITE" id="PS50048"/>
    </source>
</evidence>
<dbReference type="GO" id="GO:0051382">
    <property type="term" value="P:kinetochore assembly"/>
    <property type="evidence" value="ECO:0007669"/>
    <property type="project" value="InterPro"/>
</dbReference>
<dbReference type="KEGG" id="wic:J056_002514"/>
<keyword evidence="7" id="KW-0137">Centromere</keyword>
<dbReference type="PROSITE" id="PS50048">
    <property type="entry name" value="ZN2_CY6_FUNGAL_2"/>
    <property type="match status" value="1"/>
</dbReference>
<dbReference type="SUPFAM" id="SSF57701">
    <property type="entry name" value="Zn2/Cys6 DNA-binding domain"/>
    <property type="match status" value="1"/>
</dbReference>
<dbReference type="GO" id="GO:0008270">
    <property type="term" value="F:zinc ion binding"/>
    <property type="evidence" value="ECO:0007669"/>
    <property type="project" value="InterPro"/>
</dbReference>
<dbReference type="GeneID" id="20375466"/>
<gene>
    <name evidence="9" type="ORF">J056_002514</name>
</gene>
<dbReference type="Proteomes" id="UP000014064">
    <property type="component" value="Unassembled WGS sequence"/>
</dbReference>
<dbReference type="OrthoDB" id="39175at2759"/>
<dbReference type="STRING" id="1299270.R9AAE9"/>
<dbReference type="CDD" id="cd00067">
    <property type="entry name" value="GAL4"/>
    <property type="match status" value="1"/>
</dbReference>
<dbReference type="Pfam" id="PF00172">
    <property type="entry name" value="Zn_clus"/>
    <property type="match status" value="1"/>
</dbReference>
<dbReference type="InterPro" id="IPR020993">
    <property type="entry name" value="Centromere_CenpK"/>
</dbReference>
<sequence>MMNRISEVLQDTDKARALAGKLQRLAYARQSNAIARQDQENAALEDTRLGKIVNEMRKGMIFDLDWIRELEADEFAGLLDSVDLNGDDSTTHDKQLEFLLFKRIQEQIYGDQAADDNRSDSIAQDPTTIELLALDDLKQRKQSYLHVLPTLDDEIEQAKQELAREDELFVDSTQMKEGINDRIIDIYSSSAEVTPEQYFNDLRRKIRSKHTEHNNLSLELEDTVLAAGVYDDEDEAEDENREDVEDIRRYFMPAENSENGRKRTKQEEREEFLLLLSDLLQAMDETPVDPYINVSEYYEGVRIKIVESGIAVEHPTDSARLRLHDFHKTFDDGSDGEEGYEEEDEDARRELLDYYGGEGDDLSEAGEIEYLWAESDRERRGTLCAASSPTTQQKASRKANRLPVACLFCRRRKIKCDGQKSCKHCSKKGIECIYPTIPRSRRRSSKQLQLDLQQADMLDSKIRETIGNISGDCSDSSSSRSAIVQMKYMQQMSSIKASTLF</sequence>
<evidence type="ECO:0000256" key="6">
    <source>
        <dbReference type="ARBA" id="ARBA00023242"/>
    </source>
</evidence>
<dbReference type="InterPro" id="IPR001138">
    <property type="entry name" value="Zn2Cys6_DnaBD"/>
</dbReference>
<dbReference type="RefSeq" id="XP_009270054.1">
    <property type="nucleotide sequence ID" value="XM_009271779.1"/>
</dbReference>
<dbReference type="HOGENOM" id="CLU_544233_0_0_1"/>
<comment type="similarity">
    <text evidence="3">Belongs to the CENP-K/MCM22 family.</text>
</comment>
<evidence type="ECO:0000256" key="2">
    <source>
        <dbReference type="ARBA" id="ARBA00004584"/>
    </source>
</evidence>
<dbReference type="GO" id="GO:0005634">
    <property type="term" value="C:nucleus"/>
    <property type="evidence" value="ECO:0007669"/>
    <property type="project" value="UniProtKB-SubCell"/>
</dbReference>
<dbReference type="InterPro" id="IPR036864">
    <property type="entry name" value="Zn2-C6_fun-type_DNA-bd_sf"/>
</dbReference>
<organism evidence="9 10">
    <name type="scientific">Wallemia ichthyophaga (strain EXF-994 / CBS 113033)</name>
    <dbReference type="NCBI Taxonomy" id="1299270"/>
    <lineage>
        <taxon>Eukaryota</taxon>
        <taxon>Fungi</taxon>
        <taxon>Dikarya</taxon>
        <taxon>Basidiomycota</taxon>
        <taxon>Wallemiomycotina</taxon>
        <taxon>Wallemiomycetes</taxon>
        <taxon>Wallemiales</taxon>
        <taxon>Wallemiaceae</taxon>
        <taxon>Wallemia</taxon>
    </lineage>
</organism>
<evidence type="ECO:0000256" key="5">
    <source>
        <dbReference type="ARBA" id="ARBA00023054"/>
    </source>
</evidence>
<dbReference type="PROSITE" id="PS00463">
    <property type="entry name" value="ZN2_CY6_FUNGAL_1"/>
    <property type="match status" value="1"/>
</dbReference>
<evidence type="ECO:0000256" key="7">
    <source>
        <dbReference type="ARBA" id="ARBA00023328"/>
    </source>
</evidence>
<proteinExistence type="inferred from homology"/>
<evidence type="ECO:0000256" key="1">
    <source>
        <dbReference type="ARBA" id="ARBA00004123"/>
    </source>
</evidence>
<name>R9AAE9_WALI9</name>
<dbReference type="SMART" id="SM00066">
    <property type="entry name" value="GAL4"/>
    <property type="match status" value="1"/>
</dbReference>
<keyword evidence="6" id="KW-0539">Nucleus</keyword>
<protein>
    <recommendedName>
        <fullName evidence="8">Zn(2)-C6 fungal-type domain-containing protein</fullName>
    </recommendedName>
</protein>
<dbReference type="EMBL" id="KE007244">
    <property type="protein sequence ID" value="EOQ99188.1"/>
    <property type="molecule type" value="Genomic_DNA"/>
</dbReference>
<dbReference type="AlphaFoldDB" id="R9AAE9"/>
<feature type="domain" description="Zn(2)-C6 fungal-type" evidence="8">
    <location>
        <begin position="405"/>
        <end position="434"/>
    </location>
</feature>
<accession>R9AAE9</accession>
<dbReference type="GO" id="GO:0000775">
    <property type="term" value="C:chromosome, centromeric region"/>
    <property type="evidence" value="ECO:0007669"/>
    <property type="project" value="UniProtKB-SubCell"/>
</dbReference>
<keyword evidence="5" id="KW-0175">Coiled coil</keyword>
<evidence type="ECO:0000256" key="3">
    <source>
        <dbReference type="ARBA" id="ARBA00005795"/>
    </source>
</evidence>
<dbReference type="Pfam" id="PF11802">
    <property type="entry name" value="CENP-K"/>
    <property type="match status" value="1"/>
</dbReference>
<comment type="subcellular location">
    <subcellularLocation>
        <location evidence="2">Chromosome</location>
        <location evidence="2">Centromere</location>
    </subcellularLocation>
    <subcellularLocation>
        <location evidence="1">Nucleus</location>
    </subcellularLocation>
</comment>